<dbReference type="RefSeq" id="WP_163711150.1">
    <property type="nucleotide sequence ID" value="NZ_BLKZ01000001.1"/>
</dbReference>
<dbReference type="InterPro" id="IPR002130">
    <property type="entry name" value="Cyclophilin-type_PPIase_dom"/>
</dbReference>
<feature type="transmembrane region" description="Helical" evidence="4">
    <location>
        <begin position="31"/>
        <end position="54"/>
    </location>
</feature>
<evidence type="ECO:0000256" key="4">
    <source>
        <dbReference type="SAM" id="Phobius"/>
    </source>
</evidence>
<dbReference type="Gene3D" id="2.40.100.10">
    <property type="entry name" value="Cyclophilin-like"/>
    <property type="match status" value="1"/>
</dbReference>
<accession>A0A7I9YMY0</accession>
<keyword evidence="4" id="KW-0472">Membrane</keyword>
<sequence length="291" mass="30881">MPTNQQRRATAKRKLQRQQERRAKQAKRRRLLAIIGGAALAVAVIVAVVVVVVMNKDDNTSTTASPSSSPTTSEPAGPGGLPPFKPSANLGANCQYPPSPDKAAKPAKPPRTGKVPTEPAQISMSMMTNQGKIGLMLANNESPCTVNSFVSLAQQGWFKDTKCHRLTTSEFLGVLQCGDPKGDGTGGPGYQFDNEYPTDQYPPNSPDLQLPVIYPRGTLAMANSGPNTNGSQFFMVYRDSQLPPEYTVFGTIQADGLETLDKIAKAGLAPGSKQGDGAPVGDVIIQSVLLD</sequence>
<feature type="domain" description="PPIase cyclophilin-type" evidence="5">
    <location>
        <begin position="131"/>
        <end position="290"/>
    </location>
</feature>
<evidence type="ECO:0000256" key="1">
    <source>
        <dbReference type="ARBA" id="ARBA00002388"/>
    </source>
</evidence>
<organism evidence="6 7">
    <name type="scientific">Mycobacterium bourgelatii</name>
    <dbReference type="NCBI Taxonomy" id="1273442"/>
    <lineage>
        <taxon>Bacteria</taxon>
        <taxon>Bacillati</taxon>
        <taxon>Actinomycetota</taxon>
        <taxon>Actinomycetes</taxon>
        <taxon>Mycobacteriales</taxon>
        <taxon>Mycobacteriaceae</taxon>
        <taxon>Mycobacterium</taxon>
    </lineage>
</organism>
<dbReference type="EMBL" id="BLKZ01000001">
    <property type="protein sequence ID" value="GFG90030.1"/>
    <property type="molecule type" value="Genomic_DNA"/>
</dbReference>
<keyword evidence="7" id="KW-1185">Reference proteome</keyword>
<proteinExistence type="inferred from homology"/>
<dbReference type="Pfam" id="PF00160">
    <property type="entry name" value="Pro_isomerase"/>
    <property type="match status" value="1"/>
</dbReference>
<reference evidence="6 7" key="1">
    <citation type="journal article" date="2019" name="Emerg. Microbes Infect.">
        <title>Comprehensive subspecies identification of 175 nontuberculous mycobacteria species based on 7547 genomic profiles.</title>
        <authorList>
            <person name="Matsumoto Y."/>
            <person name="Kinjo T."/>
            <person name="Motooka D."/>
            <person name="Nabeya D."/>
            <person name="Jung N."/>
            <person name="Uechi K."/>
            <person name="Horii T."/>
            <person name="Iida T."/>
            <person name="Fujita J."/>
            <person name="Nakamura S."/>
        </authorList>
    </citation>
    <scope>NUCLEOTIDE SEQUENCE [LARGE SCALE GENOMIC DNA]</scope>
    <source>
        <strain evidence="6 7">JCM 30725</strain>
    </source>
</reference>
<dbReference type="Proteomes" id="UP000465360">
    <property type="component" value="Unassembled WGS sequence"/>
</dbReference>
<dbReference type="PROSITE" id="PS50072">
    <property type="entry name" value="CSA_PPIASE_2"/>
    <property type="match status" value="1"/>
</dbReference>
<gene>
    <name evidence="6" type="primary">ppiB</name>
    <name evidence="6" type="ORF">MBOU_20720</name>
</gene>
<comment type="caution">
    <text evidence="6">The sequence shown here is derived from an EMBL/GenBank/DDBJ whole genome shotgun (WGS) entry which is preliminary data.</text>
</comment>
<dbReference type="PRINTS" id="PR00153">
    <property type="entry name" value="CSAPPISMRASE"/>
</dbReference>
<dbReference type="InterPro" id="IPR029000">
    <property type="entry name" value="Cyclophilin-like_dom_sf"/>
</dbReference>
<evidence type="ECO:0000313" key="6">
    <source>
        <dbReference type="EMBL" id="GFG90030.1"/>
    </source>
</evidence>
<evidence type="ECO:0000259" key="5">
    <source>
        <dbReference type="PROSITE" id="PS50072"/>
    </source>
</evidence>
<keyword evidence="2 6" id="KW-0413">Isomerase</keyword>
<evidence type="ECO:0000313" key="7">
    <source>
        <dbReference type="Proteomes" id="UP000465360"/>
    </source>
</evidence>
<dbReference type="AlphaFoldDB" id="A0A7I9YMY0"/>
<feature type="region of interest" description="Disordered" evidence="3">
    <location>
        <begin position="58"/>
        <end position="119"/>
    </location>
</feature>
<dbReference type="SUPFAM" id="SSF50891">
    <property type="entry name" value="Cyclophilin-like"/>
    <property type="match status" value="1"/>
</dbReference>
<feature type="compositionally biased region" description="Low complexity" evidence="3">
    <location>
        <begin position="60"/>
        <end position="76"/>
    </location>
</feature>
<feature type="region of interest" description="Disordered" evidence="3">
    <location>
        <begin position="1"/>
        <end position="23"/>
    </location>
</feature>
<dbReference type="PANTHER" id="PTHR45625:SF3">
    <property type="entry name" value="PEPTIDYL-PROLYL CIS-TRANS ISOMERASE B-RELATED"/>
    <property type="match status" value="1"/>
</dbReference>
<comment type="similarity">
    <text evidence="2">Belongs to the cyclophilin-type PPIase family.</text>
</comment>
<dbReference type="GO" id="GO:0003755">
    <property type="term" value="F:peptidyl-prolyl cis-trans isomerase activity"/>
    <property type="evidence" value="ECO:0007669"/>
    <property type="project" value="UniProtKB-UniRule"/>
</dbReference>
<keyword evidence="4" id="KW-1133">Transmembrane helix</keyword>
<protein>
    <recommendedName>
        <fullName evidence="2">Peptidyl-prolyl cis-trans isomerase</fullName>
        <shortName evidence="2">PPIase</shortName>
        <ecNumber evidence="2">5.2.1.8</ecNumber>
    </recommendedName>
</protein>
<comment type="catalytic activity">
    <reaction evidence="2">
        <text>[protein]-peptidylproline (omega=180) = [protein]-peptidylproline (omega=0)</text>
        <dbReference type="Rhea" id="RHEA:16237"/>
        <dbReference type="Rhea" id="RHEA-COMP:10747"/>
        <dbReference type="Rhea" id="RHEA-COMP:10748"/>
        <dbReference type="ChEBI" id="CHEBI:83833"/>
        <dbReference type="ChEBI" id="CHEBI:83834"/>
        <dbReference type="EC" id="5.2.1.8"/>
    </reaction>
</comment>
<dbReference type="CDD" id="cd00317">
    <property type="entry name" value="cyclophilin"/>
    <property type="match status" value="1"/>
</dbReference>
<evidence type="ECO:0000256" key="3">
    <source>
        <dbReference type="SAM" id="MobiDB-lite"/>
    </source>
</evidence>
<keyword evidence="4" id="KW-0812">Transmembrane</keyword>
<name>A0A7I9YMY0_MYCBU</name>
<evidence type="ECO:0000256" key="2">
    <source>
        <dbReference type="RuleBase" id="RU363019"/>
    </source>
</evidence>
<keyword evidence="2" id="KW-0697">Rotamase</keyword>
<dbReference type="InterPro" id="IPR044666">
    <property type="entry name" value="Cyclophilin_A-like"/>
</dbReference>
<dbReference type="EC" id="5.2.1.8" evidence="2"/>
<comment type="function">
    <text evidence="1 2">PPIases accelerate the folding of proteins. It catalyzes the cis-trans isomerization of proline imidic peptide bonds in oligopeptides.</text>
</comment>
<dbReference type="PANTHER" id="PTHR45625">
    <property type="entry name" value="PEPTIDYL-PROLYL CIS-TRANS ISOMERASE-RELATED"/>
    <property type="match status" value="1"/>
</dbReference>